<sequence>MQEHGQAQCHAFGQVLWITVEGSVNQLFSESYRDRVIAAALPLAGKPWVRVTDIRHWQLGGPEIMPALNELMQWCETHEMAHSINIVSLKNLQVHLLDKMMAGVSRHSQRHVLQSPKQAIVQLATLGYPLEPSQVMTALYPGLPNLD</sequence>
<gene>
    <name evidence="1" type="ORF">DU002_04980</name>
</gene>
<protein>
    <recommendedName>
        <fullName evidence="3">STAS domain-containing protein</fullName>
    </recommendedName>
</protein>
<dbReference type="AlphaFoldDB" id="A0A368NPP0"/>
<name>A0A368NPP0_9GAMM</name>
<evidence type="ECO:0000313" key="1">
    <source>
        <dbReference type="EMBL" id="RCU51825.1"/>
    </source>
</evidence>
<dbReference type="EMBL" id="QPID01000002">
    <property type="protein sequence ID" value="RCU51825.1"/>
    <property type="molecule type" value="Genomic_DNA"/>
</dbReference>
<dbReference type="RefSeq" id="WP_114337254.1">
    <property type="nucleotide sequence ID" value="NZ_QPID01000002.1"/>
</dbReference>
<keyword evidence="2" id="KW-1185">Reference proteome</keyword>
<proteinExistence type="predicted"/>
<reference evidence="1 2" key="1">
    <citation type="submission" date="2018-07" db="EMBL/GenBank/DDBJ databases">
        <title>Corallincola holothuriorum sp. nov., a new facultative anaerobe isolated from sea cucumber Apostichopus japonicus.</title>
        <authorList>
            <person name="Xia H."/>
        </authorList>
    </citation>
    <scope>NUCLEOTIDE SEQUENCE [LARGE SCALE GENOMIC DNA]</scope>
    <source>
        <strain evidence="1 2">C4</strain>
    </source>
</reference>
<evidence type="ECO:0000313" key="2">
    <source>
        <dbReference type="Proteomes" id="UP000252558"/>
    </source>
</evidence>
<dbReference type="OrthoDB" id="8903822at2"/>
<dbReference type="Proteomes" id="UP000252558">
    <property type="component" value="Unassembled WGS sequence"/>
</dbReference>
<organism evidence="1 2">
    <name type="scientific">Corallincola holothuriorum</name>
    <dbReference type="NCBI Taxonomy" id="2282215"/>
    <lineage>
        <taxon>Bacteria</taxon>
        <taxon>Pseudomonadati</taxon>
        <taxon>Pseudomonadota</taxon>
        <taxon>Gammaproteobacteria</taxon>
        <taxon>Alteromonadales</taxon>
        <taxon>Psychromonadaceae</taxon>
        <taxon>Corallincola</taxon>
    </lineage>
</organism>
<accession>A0A368NPP0</accession>
<evidence type="ECO:0008006" key="3">
    <source>
        <dbReference type="Google" id="ProtNLM"/>
    </source>
</evidence>
<comment type="caution">
    <text evidence="1">The sequence shown here is derived from an EMBL/GenBank/DDBJ whole genome shotgun (WGS) entry which is preliminary data.</text>
</comment>